<dbReference type="AlphaFoldDB" id="A0A914RD77"/>
<proteinExistence type="predicted"/>
<evidence type="ECO:0000313" key="2">
    <source>
        <dbReference type="WBParaSite" id="PEQ_0000462601-mRNA-1"/>
    </source>
</evidence>
<sequence>GDASTFVAKQLASNTANLFGGISDQDWTSDPKNVNRCRLYRTTEYSVPFYMRFDALVEQHHLNRLCVIWVIFQEPGSLILLFSTDEINTSEHLREGKTRRWRNKKKRTSAMIYHDLHHQHQPKLVNLFTPLQVVFKLSLPLADSATGSSCKITL</sequence>
<reference evidence="2" key="1">
    <citation type="submission" date="2022-11" db="UniProtKB">
        <authorList>
            <consortium name="WormBaseParasite"/>
        </authorList>
    </citation>
    <scope>IDENTIFICATION</scope>
</reference>
<dbReference type="WBParaSite" id="PEQ_0000462601-mRNA-1">
    <property type="protein sequence ID" value="PEQ_0000462601-mRNA-1"/>
    <property type="gene ID" value="PEQ_0000462601"/>
</dbReference>
<dbReference type="Proteomes" id="UP000887564">
    <property type="component" value="Unplaced"/>
</dbReference>
<protein>
    <submittedName>
        <fullName evidence="2">Uncharacterized protein</fullName>
    </submittedName>
</protein>
<accession>A0A914RD77</accession>
<name>A0A914RD77_PAREQ</name>
<evidence type="ECO:0000313" key="1">
    <source>
        <dbReference type="Proteomes" id="UP000887564"/>
    </source>
</evidence>
<organism evidence="1 2">
    <name type="scientific">Parascaris equorum</name>
    <name type="common">Equine roundworm</name>
    <dbReference type="NCBI Taxonomy" id="6256"/>
    <lineage>
        <taxon>Eukaryota</taxon>
        <taxon>Metazoa</taxon>
        <taxon>Ecdysozoa</taxon>
        <taxon>Nematoda</taxon>
        <taxon>Chromadorea</taxon>
        <taxon>Rhabditida</taxon>
        <taxon>Spirurina</taxon>
        <taxon>Ascaridomorpha</taxon>
        <taxon>Ascaridoidea</taxon>
        <taxon>Ascarididae</taxon>
        <taxon>Parascaris</taxon>
    </lineage>
</organism>
<keyword evidence="1" id="KW-1185">Reference proteome</keyword>